<evidence type="ECO:0000256" key="13">
    <source>
        <dbReference type="ARBA" id="ARBA00034000"/>
    </source>
</evidence>
<dbReference type="GO" id="GO:0008360">
    <property type="term" value="P:regulation of cell shape"/>
    <property type="evidence" value="ECO:0007669"/>
    <property type="project" value="UniProtKB-KW"/>
</dbReference>
<dbReference type="InterPro" id="IPR050396">
    <property type="entry name" value="Glycosyltr_51/Transpeptidase"/>
</dbReference>
<evidence type="ECO:0000256" key="1">
    <source>
        <dbReference type="ARBA" id="ARBA00004752"/>
    </source>
</evidence>
<dbReference type="FunFam" id="1.10.3810.10:FF:000001">
    <property type="entry name" value="Penicillin-binding protein 1A"/>
    <property type="match status" value="1"/>
</dbReference>
<dbReference type="GO" id="GO:0009002">
    <property type="term" value="F:serine-type D-Ala-D-Ala carboxypeptidase activity"/>
    <property type="evidence" value="ECO:0007669"/>
    <property type="project" value="UniProtKB-EC"/>
</dbReference>
<dbReference type="GO" id="GO:0071555">
    <property type="term" value="P:cell wall organization"/>
    <property type="evidence" value="ECO:0007669"/>
    <property type="project" value="UniProtKB-KW"/>
</dbReference>
<keyword evidence="5" id="KW-0645">Protease</keyword>
<dbReference type="GO" id="GO:0030288">
    <property type="term" value="C:outer membrane-bounded periplasmic space"/>
    <property type="evidence" value="ECO:0007669"/>
    <property type="project" value="TreeGrafter"/>
</dbReference>
<dbReference type="PANTHER" id="PTHR32282">
    <property type="entry name" value="BINDING PROTEIN TRANSPEPTIDASE, PUTATIVE-RELATED"/>
    <property type="match status" value="1"/>
</dbReference>
<keyword evidence="9" id="KW-0133">Cell shape</keyword>
<dbReference type="SUPFAM" id="SSF53955">
    <property type="entry name" value="Lysozyme-like"/>
    <property type="match status" value="1"/>
</dbReference>
<keyword evidence="7" id="KW-0808">Transferase</keyword>
<feature type="domain" description="Glycosyl transferase family 51" evidence="17">
    <location>
        <begin position="267"/>
        <end position="433"/>
    </location>
</feature>
<evidence type="ECO:0000313" key="18">
    <source>
        <dbReference type="EMBL" id="HAE48001.1"/>
    </source>
</evidence>
<evidence type="ECO:0000256" key="5">
    <source>
        <dbReference type="ARBA" id="ARBA00022670"/>
    </source>
</evidence>
<comment type="catalytic activity">
    <reaction evidence="14">
        <text>[GlcNAc-(1-&gt;4)-Mur2Ac(oyl-L-Ala-gamma-D-Glu-L-Lys-D-Ala-D-Ala)](n)-di-trans,octa-cis-undecaprenyl diphosphate + beta-D-GlcNAc-(1-&gt;4)-Mur2Ac(oyl-L-Ala-gamma-D-Glu-L-Lys-D-Ala-D-Ala)-di-trans,octa-cis-undecaprenyl diphosphate = [GlcNAc-(1-&gt;4)-Mur2Ac(oyl-L-Ala-gamma-D-Glu-L-Lys-D-Ala-D-Ala)](n+1)-di-trans,octa-cis-undecaprenyl diphosphate + di-trans,octa-cis-undecaprenyl diphosphate + H(+)</text>
        <dbReference type="Rhea" id="RHEA:23708"/>
        <dbReference type="Rhea" id="RHEA-COMP:9602"/>
        <dbReference type="Rhea" id="RHEA-COMP:9603"/>
        <dbReference type="ChEBI" id="CHEBI:15378"/>
        <dbReference type="ChEBI" id="CHEBI:58405"/>
        <dbReference type="ChEBI" id="CHEBI:60033"/>
        <dbReference type="ChEBI" id="CHEBI:78435"/>
        <dbReference type="EC" id="2.4.99.28"/>
    </reaction>
</comment>
<keyword evidence="16" id="KW-0812">Transmembrane</keyword>
<dbReference type="SUPFAM" id="SSF56601">
    <property type="entry name" value="beta-lactamase/transpeptidase-like"/>
    <property type="match status" value="1"/>
</dbReference>
<keyword evidence="16" id="KW-1133">Transmembrane helix</keyword>
<protein>
    <recommendedName>
        <fullName evidence="17">Glycosyl transferase family 51 domain-containing protein</fullName>
    </recommendedName>
</protein>
<feature type="compositionally biased region" description="Gly residues" evidence="15">
    <location>
        <begin position="172"/>
        <end position="188"/>
    </location>
</feature>
<keyword evidence="10" id="KW-0573">Peptidoglycan synthesis</keyword>
<evidence type="ECO:0000259" key="17">
    <source>
        <dbReference type="Pfam" id="PF00912"/>
    </source>
</evidence>
<comment type="similarity">
    <text evidence="3">In the N-terminal section; belongs to the glycosyltransferase 51 family.</text>
</comment>
<dbReference type="Pfam" id="PF00912">
    <property type="entry name" value="Transgly"/>
    <property type="match status" value="1"/>
</dbReference>
<dbReference type="GO" id="GO:0008955">
    <property type="term" value="F:peptidoglycan glycosyltransferase activity"/>
    <property type="evidence" value="ECO:0007669"/>
    <property type="project" value="UniProtKB-EC"/>
</dbReference>
<dbReference type="InterPro" id="IPR012338">
    <property type="entry name" value="Beta-lactam/transpept-like"/>
</dbReference>
<dbReference type="PANTHER" id="PTHR32282:SF33">
    <property type="entry name" value="PEPTIDOGLYCAN GLYCOSYLTRANSFERASE"/>
    <property type="match status" value="1"/>
</dbReference>
<dbReference type="InterPro" id="IPR036950">
    <property type="entry name" value="PBP_transglycosylase"/>
</dbReference>
<evidence type="ECO:0000256" key="9">
    <source>
        <dbReference type="ARBA" id="ARBA00022960"/>
    </source>
</evidence>
<comment type="similarity">
    <text evidence="2">In the C-terminal section; belongs to the transpeptidase family.</text>
</comment>
<dbReference type="AlphaFoldDB" id="A0A3B9IJE4"/>
<evidence type="ECO:0000256" key="4">
    <source>
        <dbReference type="ARBA" id="ARBA00022645"/>
    </source>
</evidence>
<evidence type="ECO:0000256" key="2">
    <source>
        <dbReference type="ARBA" id="ARBA00007090"/>
    </source>
</evidence>
<evidence type="ECO:0000256" key="7">
    <source>
        <dbReference type="ARBA" id="ARBA00022679"/>
    </source>
</evidence>
<feature type="region of interest" description="Disordered" evidence="15">
    <location>
        <begin position="92"/>
        <end position="209"/>
    </location>
</feature>
<comment type="caution">
    <text evidence="18">The sequence shown here is derived from an EMBL/GenBank/DDBJ whole genome shotgun (WGS) entry which is preliminary data.</text>
</comment>
<evidence type="ECO:0000256" key="11">
    <source>
        <dbReference type="ARBA" id="ARBA00023268"/>
    </source>
</evidence>
<evidence type="ECO:0000313" key="19">
    <source>
        <dbReference type="Proteomes" id="UP000257706"/>
    </source>
</evidence>
<feature type="region of interest" description="Disordered" evidence="15">
    <location>
        <begin position="12"/>
        <end position="61"/>
    </location>
</feature>
<gene>
    <name evidence="18" type="ORF">DCK97_11320</name>
</gene>
<evidence type="ECO:0000256" key="15">
    <source>
        <dbReference type="SAM" id="MobiDB-lite"/>
    </source>
</evidence>
<dbReference type="GO" id="GO:0006508">
    <property type="term" value="P:proteolysis"/>
    <property type="evidence" value="ECO:0007669"/>
    <property type="project" value="UniProtKB-KW"/>
</dbReference>
<keyword evidence="4" id="KW-0121">Carboxypeptidase</keyword>
<reference evidence="18 19" key="1">
    <citation type="journal article" date="2018" name="Nat. Biotechnol.">
        <title>A standardized bacterial taxonomy based on genome phylogeny substantially revises the tree of life.</title>
        <authorList>
            <person name="Parks D.H."/>
            <person name="Chuvochina M."/>
            <person name="Waite D.W."/>
            <person name="Rinke C."/>
            <person name="Skarshewski A."/>
            <person name="Chaumeil P.A."/>
            <person name="Hugenholtz P."/>
        </authorList>
    </citation>
    <scope>NUCLEOTIDE SEQUENCE [LARGE SCALE GENOMIC DNA]</scope>
    <source>
        <strain evidence="18">UBA8739</strain>
    </source>
</reference>
<keyword evidence="16" id="KW-0472">Membrane</keyword>
<evidence type="ECO:0000256" key="3">
    <source>
        <dbReference type="ARBA" id="ARBA00007739"/>
    </source>
</evidence>
<dbReference type="Gene3D" id="1.10.3810.10">
    <property type="entry name" value="Biosynthetic peptidoglycan transglycosylase-like"/>
    <property type="match status" value="1"/>
</dbReference>
<name>A0A3B9IJE4_9PROT</name>
<dbReference type="InterPro" id="IPR023346">
    <property type="entry name" value="Lysozyme-like_dom_sf"/>
</dbReference>
<dbReference type="EMBL" id="DMAI01000172">
    <property type="protein sequence ID" value="HAE48001.1"/>
    <property type="molecule type" value="Genomic_DNA"/>
</dbReference>
<dbReference type="GO" id="GO:0009252">
    <property type="term" value="P:peptidoglycan biosynthetic process"/>
    <property type="evidence" value="ECO:0007669"/>
    <property type="project" value="UniProtKB-KW"/>
</dbReference>
<keyword evidence="12" id="KW-0961">Cell wall biogenesis/degradation</keyword>
<evidence type="ECO:0000256" key="14">
    <source>
        <dbReference type="ARBA" id="ARBA00049902"/>
    </source>
</evidence>
<feature type="compositionally biased region" description="Basic and acidic residues" evidence="15">
    <location>
        <begin position="104"/>
        <end position="113"/>
    </location>
</feature>
<dbReference type="Gene3D" id="3.40.710.10">
    <property type="entry name" value="DD-peptidase/beta-lactamase superfamily"/>
    <property type="match status" value="1"/>
</dbReference>
<dbReference type="InterPro" id="IPR001264">
    <property type="entry name" value="Glyco_trans_51"/>
</dbReference>
<keyword evidence="8" id="KW-0378">Hydrolase</keyword>
<sequence length="556" mass="59047">MWRKPVIVVDQLRRRGTGDGKIVGHPVGGDHQDRPRSHRQPPDQPAQKIAHAGPGVAGRPVHEEAGAAAMGDVDCGHGRGCGLAHGGVLRLGSTSSMRPPADPAKSHEGHDLEQAVPRSVRKCRAPVPVPFRDPPSMRRASVPVRRDPVLSSAAVEAPGEDGPFLMAERRTSGGGAGPSGSGGGGGRRGTGRRGTGKGGSGDGGSRPPRRWLRRAGIALGVVALIFAGYIAWVLRDLPSLDELNKPAAEPGITVLARDGTAIAVYGRLTGRQITVNDLPPALVEAVLSTEDRRFYDHPGIDIFGIGRAVYANLSAGRVVQGGSTITQQLAKMLFLTPERSFERKLREAVMALRLEAVYDKNEILARYLNRAYFGAGAYGIDAAARRYFDKPVEELDVGQSAMLAGLLQAPSAYAPTSAAERAERRMRAVVQNLVDVGYLTPEAAKEVRVPKLAPSARATVGATNRRWFADWVLDQLSAHLEPTTRDIVVRTSLDAELQSAAESAVSEVLAADGPKLKAGQGAFVAVAPDGGVLAMVGGRDYRASQFNRATQAWRQP</sequence>
<organism evidence="18 19">
    <name type="scientific">Tistrella mobilis</name>
    <dbReference type="NCBI Taxonomy" id="171437"/>
    <lineage>
        <taxon>Bacteria</taxon>
        <taxon>Pseudomonadati</taxon>
        <taxon>Pseudomonadota</taxon>
        <taxon>Alphaproteobacteria</taxon>
        <taxon>Geminicoccales</taxon>
        <taxon>Geminicoccaceae</taxon>
        <taxon>Tistrella</taxon>
    </lineage>
</organism>
<evidence type="ECO:0000256" key="8">
    <source>
        <dbReference type="ARBA" id="ARBA00022801"/>
    </source>
</evidence>
<comment type="pathway">
    <text evidence="1">Cell wall biogenesis; peptidoglycan biosynthesis.</text>
</comment>
<feature type="non-terminal residue" evidence="18">
    <location>
        <position position="556"/>
    </location>
</feature>
<dbReference type="Proteomes" id="UP000257706">
    <property type="component" value="Unassembled WGS sequence"/>
</dbReference>
<feature type="transmembrane region" description="Helical" evidence="16">
    <location>
        <begin position="215"/>
        <end position="234"/>
    </location>
</feature>
<evidence type="ECO:0000256" key="10">
    <source>
        <dbReference type="ARBA" id="ARBA00022984"/>
    </source>
</evidence>
<keyword evidence="11" id="KW-0511">Multifunctional enzyme</keyword>
<comment type="catalytic activity">
    <reaction evidence="13">
        <text>Preferential cleavage: (Ac)2-L-Lys-D-Ala-|-D-Ala. Also transpeptidation of peptidyl-alanyl moieties that are N-acyl substituents of D-alanine.</text>
        <dbReference type="EC" id="3.4.16.4"/>
    </reaction>
</comment>
<keyword evidence="6" id="KW-0328">Glycosyltransferase</keyword>
<evidence type="ECO:0000256" key="12">
    <source>
        <dbReference type="ARBA" id="ARBA00023316"/>
    </source>
</evidence>
<evidence type="ECO:0000256" key="6">
    <source>
        <dbReference type="ARBA" id="ARBA00022676"/>
    </source>
</evidence>
<accession>A0A3B9IJE4</accession>
<evidence type="ECO:0000256" key="16">
    <source>
        <dbReference type="SAM" id="Phobius"/>
    </source>
</evidence>
<proteinExistence type="inferred from homology"/>